<dbReference type="RefSeq" id="WP_010937146.1">
    <property type="nucleotide sequence ID" value="NC_002936.3"/>
</dbReference>
<evidence type="ECO:0000256" key="1">
    <source>
        <dbReference type="SAM" id="SignalP"/>
    </source>
</evidence>
<keyword evidence="3" id="KW-1185">Reference proteome</keyword>
<accession>Q3Z6I0</accession>
<feature type="chain" id="PRO_5004231291" description="Lipoprotein" evidence="1">
    <location>
        <begin position="22"/>
        <end position="139"/>
    </location>
</feature>
<evidence type="ECO:0000313" key="2">
    <source>
        <dbReference type="EMBL" id="AAW39358.1"/>
    </source>
</evidence>
<feature type="signal peptide" evidence="1">
    <location>
        <begin position="1"/>
        <end position="21"/>
    </location>
</feature>
<name>Q3Z6I0_DEHM1</name>
<dbReference type="Proteomes" id="UP000008289">
    <property type="component" value="Chromosome"/>
</dbReference>
<dbReference type="eggNOG" id="ENOG5033BNR">
    <property type="taxonomic scope" value="Bacteria"/>
</dbReference>
<evidence type="ECO:0008006" key="4">
    <source>
        <dbReference type="Google" id="ProtNLM"/>
    </source>
</evidence>
<protein>
    <recommendedName>
        <fullName evidence="4">Lipoprotein</fullName>
    </recommendedName>
</protein>
<reference evidence="2 3" key="1">
    <citation type="journal article" date="2005" name="Science">
        <title>Genome sequence of the PCE-dechlorinating bacterium Dehalococcoides ethenogenes.</title>
        <authorList>
            <person name="Seshadri R."/>
            <person name="Adrian L."/>
            <person name="Fouts D.E."/>
            <person name="Eisen J.A."/>
            <person name="Phillippy A.M."/>
            <person name="Methe B.A."/>
            <person name="Ward N.L."/>
            <person name="Nelson W.C."/>
            <person name="Deboy R.T."/>
            <person name="Khouri H.M."/>
            <person name="Kolonay J.F."/>
            <person name="Dodson R.J."/>
            <person name="Daugherty S.C."/>
            <person name="Brinkac L.M."/>
            <person name="Sullivan S.A."/>
            <person name="Madupu R."/>
            <person name="Nelson K.E."/>
            <person name="Kang K.H."/>
            <person name="Impraim M."/>
            <person name="Tran K."/>
            <person name="Robinson J.M."/>
            <person name="Forberger H.A."/>
            <person name="Fraser C.M."/>
            <person name="Zinder S.H."/>
            <person name="Heidelberg J.F."/>
        </authorList>
    </citation>
    <scope>NUCLEOTIDE SEQUENCE [LARGE SCALE GENOMIC DNA]</scope>
    <source>
        <strain evidence="3">ATCC BAA-2266 / KCTC 15142 / 195</strain>
    </source>
</reference>
<dbReference type="InParanoid" id="Q3Z6I0"/>
<organism evidence="2 3">
    <name type="scientific">Dehalococcoides mccartyi (strain ATCC BAA-2266 / KCTC 15142 / 195)</name>
    <name type="common">Dehalococcoides ethenogenes (strain 195)</name>
    <dbReference type="NCBI Taxonomy" id="243164"/>
    <lineage>
        <taxon>Bacteria</taxon>
        <taxon>Bacillati</taxon>
        <taxon>Chloroflexota</taxon>
        <taxon>Dehalococcoidia</taxon>
        <taxon>Dehalococcoidales</taxon>
        <taxon>Dehalococcoidaceae</taxon>
        <taxon>Dehalococcoides</taxon>
    </lineage>
</organism>
<dbReference type="KEGG" id="det:DET1466"/>
<dbReference type="PATRIC" id="fig|243164.10.peg.1387"/>
<dbReference type="AlphaFoldDB" id="Q3Z6I0"/>
<sequence length="139" mass="14870">MRKRVLTIFAGLLMLGLPLSACSVDTPTAGLDQSISFPPGQSCAIAGEDLIIKFVGVVSDSRCPEGVQCIWAGEVMVQLEINSGGEKTKFYMVKRGAGGDAVADFGIYKFSFNVTPYPAVGTEITKDQYRLLLTVSKAQ</sequence>
<keyword evidence="1" id="KW-0732">Signal</keyword>
<proteinExistence type="predicted"/>
<dbReference type="EMBL" id="CP000027">
    <property type="protein sequence ID" value="AAW39358.1"/>
    <property type="molecule type" value="Genomic_DNA"/>
</dbReference>
<evidence type="ECO:0000313" key="3">
    <source>
        <dbReference type="Proteomes" id="UP000008289"/>
    </source>
</evidence>
<dbReference type="GeneID" id="3229317"/>
<dbReference type="HOGENOM" id="CLU_150593_0_0_0"/>
<dbReference type="STRING" id="243164.DET1466"/>
<gene>
    <name evidence="2" type="ordered locus">DET1466</name>
</gene>